<sequence>MSRQVKFNVLGGPFNGYAPRQSITNYKDSEVVNMRRVLVRSRSALNVKDIINMRGRVLTPFRAANNLGDFLGRKNYVDGSEPNPESADRPGYARLIGSVMGRPDTTGIQGASCNPKFVADSSDYIKFKRQSATNRNFNDLAFGGYNNSAYSRIKMNF</sequence>
<dbReference type="AlphaFoldDB" id="A0A6C0B631"/>
<accession>A0A6C0B631</accession>
<dbReference type="EMBL" id="MN739082">
    <property type="protein sequence ID" value="QHS87512.1"/>
    <property type="molecule type" value="Genomic_DNA"/>
</dbReference>
<proteinExistence type="predicted"/>
<evidence type="ECO:0000313" key="1">
    <source>
        <dbReference type="EMBL" id="QHS87512.1"/>
    </source>
</evidence>
<organism evidence="1">
    <name type="scientific">viral metagenome</name>
    <dbReference type="NCBI Taxonomy" id="1070528"/>
    <lineage>
        <taxon>unclassified sequences</taxon>
        <taxon>metagenomes</taxon>
        <taxon>organismal metagenomes</taxon>
    </lineage>
</organism>
<protein>
    <submittedName>
        <fullName evidence="1">Uncharacterized protein</fullName>
    </submittedName>
</protein>
<name>A0A6C0B631_9ZZZZ</name>
<reference evidence="1" key="1">
    <citation type="journal article" date="2020" name="Nature">
        <title>Giant virus diversity and host interactions through global metagenomics.</title>
        <authorList>
            <person name="Schulz F."/>
            <person name="Roux S."/>
            <person name="Paez-Espino D."/>
            <person name="Jungbluth S."/>
            <person name="Walsh D.A."/>
            <person name="Denef V.J."/>
            <person name="McMahon K.D."/>
            <person name="Konstantinidis K.T."/>
            <person name="Eloe-Fadrosh E.A."/>
            <person name="Kyrpides N.C."/>
            <person name="Woyke T."/>
        </authorList>
    </citation>
    <scope>NUCLEOTIDE SEQUENCE</scope>
    <source>
        <strain evidence="1">GVMAG-M-3300010157-4</strain>
    </source>
</reference>